<dbReference type="PANTHER" id="PTHR12110:SF48">
    <property type="entry name" value="BLL3656 PROTEIN"/>
    <property type="match status" value="1"/>
</dbReference>
<evidence type="ECO:0000313" key="2">
    <source>
        <dbReference type="EMBL" id="APW40919.1"/>
    </source>
</evidence>
<proteinExistence type="predicted"/>
<dbReference type="PANTHER" id="PTHR12110">
    <property type="entry name" value="HYDROXYPYRUVATE ISOMERASE"/>
    <property type="match status" value="1"/>
</dbReference>
<dbReference type="SUPFAM" id="SSF51658">
    <property type="entry name" value="Xylose isomerase-like"/>
    <property type="match status" value="1"/>
</dbReference>
<dbReference type="STRING" id="1842727.RD110_23645"/>
<dbReference type="InterPro" id="IPR036237">
    <property type="entry name" value="Xyl_isomerase-like_sf"/>
</dbReference>
<dbReference type="InterPro" id="IPR050312">
    <property type="entry name" value="IolE/XylAMocC-like"/>
</dbReference>
<dbReference type="Proteomes" id="UP000186609">
    <property type="component" value="Chromosome"/>
</dbReference>
<gene>
    <name evidence="2" type="ORF">RD110_23645</name>
</gene>
<organism evidence="2 3">
    <name type="scientific">Rhodoferax koreensis</name>
    <dbReference type="NCBI Taxonomy" id="1842727"/>
    <lineage>
        <taxon>Bacteria</taxon>
        <taxon>Pseudomonadati</taxon>
        <taxon>Pseudomonadota</taxon>
        <taxon>Betaproteobacteria</taxon>
        <taxon>Burkholderiales</taxon>
        <taxon>Comamonadaceae</taxon>
        <taxon>Rhodoferax</taxon>
    </lineage>
</organism>
<evidence type="ECO:0000313" key="3">
    <source>
        <dbReference type="Proteomes" id="UP000186609"/>
    </source>
</evidence>
<dbReference type="KEGG" id="rhy:RD110_23645"/>
<dbReference type="GO" id="GO:0016853">
    <property type="term" value="F:isomerase activity"/>
    <property type="evidence" value="ECO:0007669"/>
    <property type="project" value="UniProtKB-KW"/>
</dbReference>
<sequence length="271" mass="29515">MPELSLHHLTMLQADPLSLIDAAAAGGFDYCGIRIVPPAPTDVLPDVVGNPALVREIDQRLRSRNVRLLDIEAIWLRPETDVAALVPALEVGHRLGARQVLVVGFDDDLGRLLDNFCKLCQAAARLQMSVALEFITYCTIGTLAQAHWLVQRSEQPNARLLIDALQFFRSGAKSEDLAAIDPMLLPYMQLCDGPLVGPVSVDERRVEARTARLLPGEGQLPLAGLLAALPKGIPISVEAPTLRLAHLPFDEQARIVGDATRKFFADLNSTI</sequence>
<feature type="domain" description="Xylose isomerase-like TIM barrel" evidence="1">
    <location>
        <begin position="21"/>
        <end position="241"/>
    </location>
</feature>
<accession>A0A1P8K4I8</accession>
<dbReference type="AlphaFoldDB" id="A0A1P8K4I8"/>
<dbReference type="OrthoDB" id="9072761at2"/>
<dbReference type="InterPro" id="IPR013022">
    <property type="entry name" value="Xyl_isomerase-like_TIM-brl"/>
</dbReference>
<keyword evidence="2" id="KW-0413">Isomerase</keyword>
<dbReference type="Pfam" id="PF01261">
    <property type="entry name" value="AP_endonuc_2"/>
    <property type="match status" value="1"/>
</dbReference>
<evidence type="ECO:0000259" key="1">
    <source>
        <dbReference type="Pfam" id="PF01261"/>
    </source>
</evidence>
<name>A0A1P8K4I8_9BURK</name>
<protein>
    <submittedName>
        <fullName evidence="2">Xylose isomerase</fullName>
    </submittedName>
</protein>
<reference evidence="2 3" key="1">
    <citation type="submission" date="2017-01" db="EMBL/GenBank/DDBJ databases">
        <authorList>
            <person name="Mah S.A."/>
            <person name="Swanson W.J."/>
            <person name="Moy G.W."/>
            <person name="Vacquier V.D."/>
        </authorList>
    </citation>
    <scope>NUCLEOTIDE SEQUENCE [LARGE SCALE GENOMIC DNA]</scope>
    <source>
        <strain evidence="2 3">DCY110</strain>
    </source>
</reference>
<keyword evidence="3" id="KW-1185">Reference proteome</keyword>
<dbReference type="Gene3D" id="3.20.20.150">
    <property type="entry name" value="Divalent-metal-dependent TIM barrel enzymes"/>
    <property type="match status" value="1"/>
</dbReference>
<dbReference type="EMBL" id="CP019236">
    <property type="protein sequence ID" value="APW40919.1"/>
    <property type="molecule type" value="Genomic_DNA"/>
</dbReference>